<dbReference type="AlphaFoldDB" id="A0A7X1G0T6"/>
<evidence type="ECO:0000259" key="5">
    <source>
        <dbReference type="PROSITE" id="PS50850"/>
    </source>
</evidence>
<evidence type="ECO:0000313" key="7">
    <source>
        <dbReference type="Proteomes" id="UP000551327"/>
    </source>
</evidence>
<protein>
    <submittedName>
        <fullName evidence="6">MFS transporter</fullName>
    </submittedName>
</protein>
<dbReference type="InterPro" id="IPR011701">
    <property type="entry name" value="MFS"/>
</dbReference>
<keyword evidence="2 4" id="KW-1133">Transmembrane helix</keyword>
<organism evidence="6 7">
    <name type="scientific">Novosphingobium piscinae</name>
    <dbReference type="NCBI Taxonomy" id="1507448"/>
    <lineage>
        <taxon>Bacteria</taxon>
        <taxon>Pseudomonadati</taxon>
        <taxon>Pseudomonadota</taxon>
        <taxon>Alphaproteobacteria</taxon>
        <taxon>Sphingomonadales</taxon>
        <taxon>Sphingomonadaceae</taxon>
        <taxon>Novosphingobium</taxon>
    </lineage>
</organism>
<feature type="domain" description="Major facilitator superfamily (MFS) profile" evidence="5">
    <location>
        <begin position="15"/>
        <end position="402"/>
    </location>
</feature>
<dbReference type="Gene3D" id="1.20.1250.20">
    <property type="entry name" value="MFS general substrate transporter like domains"/>
    <property type="match status" value="2"/>
</dbReference>
<accession>A0A7X1G0T6</accession>
<dbReference type="PANTHER" id="PTHR11360:SF284">
    <property type="entry name" value="EG:103B4.3 PROTEIN-RELATED"/>
    <property type="match status" value="1"/>
</dbReference>
<dbReference type="PROSITE" id="PS50850">
    <property type="entry name" value="MFS"/>
    <property type="match status" value="1"/>
</dbReference>
<name>A0A7X1G0T6_9SPHN</name>
<dbReference type="RefSeq" id="WP_185680440.1">
    <property type="nucleotide sequence ID" value="NZ_JACLAX010000022.1"/>
</dbReference>
<keyword evidence="7" id="KW-1185">Reference proteome</keyword>
<proteinExistence type="predicted"/>
<feature type="transmembrane region" description="Helical" evidence="4">
    <location>
        <begin position="311"/>
        <end position="339"/>
    </location>
</feature>
<evidence type="ECO:0000313" key="6">
    <source>
        <dbReference type="EMBL" id="MBC2670578.1"/>
    </source>
</evidence>
<feature type="transmembrane region" description="Helical" evidence="4">
    <location>
        <begin position="284"/>
        <end position="305"/>
    </location>
</feature>
<dbReference type="EMBL" id="JACLAX010000022">
    <property type="protein sequence ID" value="MBC2670578.1"/>
    <property type="molecule type" value="Genomic_DNA"/>
</dbReference>
<feature type="transmembrane region" description="Helical" evidence="4">
    <location>
        <begin position="376"/>
        <end position="397"/>
    </location>
</feature>
<dbReference type="PANTHER" id="PTHR11360">
    <property type="entry name" value="MONOCARBOXYLATE TRANSPORTER"/>
    <property type="match status" value="1"/>
</dbReference>
<feature type="transmembrane region" description="Helical" evidence="4">
    <location>
        <begin position="140"/>
        <end position="161"/>
    </location>
</feature>
<sequence length="413" mass="42873">MTATAGAEWRRGWPSVALTALGLTCAPATLPVYTLGLFVAPLSAEFLWSRAAIQAAILFSTGLGLVGGPLAGWLVRRYGLRLTVVSGLAGMALSLLLGAAMSGWLWQLYLAYGLMSLLGAGANAVSWSTYVAASFERSRGLALGLALSGTGLSAMLMPRIAEAGLEQGGWRSAYLALAAFVALAVLPLCAVFVPRGMPETPGGDGSSAQARGMDVSHVVRTGRFWLIGLSSACIYMAVGGLIPNLVPALTDRGMSAAQAVGVMGSMGAAIIAGRLAVGILVDRLWAPLVALIVLVPAAIGCLLLNTAQPLLVYSLCAASIGLVTGMEFDMLAFLIGRYFGLRDYARIYGRLYMFLAVSAGIAPMTFGAIYDRTHSYAMPIYAAAALLLAGGAMLLLLRRYPDLSDPAAETVAA</sequence>
<feature type="transmembrane region" description="Helical" evidence="4">
    <location>
        <begin position="351"/>
        <end position="370"/>
    </location>
</feature>
<evidence type="ECO:0000256" key="2">
    <source>
        <dbReference type="ARBA" id="ARBA00022989"/>
    </source>
</evidence>
<keyword evidence="1 4" id="KW-0812">Transmembrane</keyword>
<dbReference type="Proteomes" id="UP000551327">
    <property type="component" value="Unassembled WGS sequence"/>
</dbReference>
<gene>
    <name evidence="6" type="ORF">H7F53_15610</name>
</gene>
<feature type="transmembrane region" description="Helical" evidence="4">
    <location>
        <begin position="224"/>
        <end position="243"/>
    </location>
</feature>
<feature type="transmembrane region" description="Helical" evidence="4">
    <location>
        <begin position="51"/>
        <end position="75"/>
    </location>
</feature>
<feature type="transmembrane region" description="Helical" evidence="4">
    <location>
        <begin position="255"/>
        <end position="277"/>
    </location>
</feature>
<dbReference type="InterPro" id="IPR036259">
    <property type="entry name" value="MFS_trans_sf"/>
</dbReference>
<feature type="transmembrane region" description="Helical" evidence="4">
    <location>
        <begin position="82"/>
        <end position="106"/>
    </location>
</feature>
<dbReference type="Pfam" id="PF07690">
    <property type="entry name" value="MFS_1"/>
    <property type="match status" value="1"/>
</dbReference>
<keyword evidence="3 4" id="KW-0472">Membrane</keyword>
<dbReference type="InterPro" id="IPR050327">
    <property type="entry name" value="Proton-linked_MCT"/>
</dbReference>
<feature type="transmembrane region" description="Helical" evidence="4">
    <location>
        <begin position="112"/>
        <end position="133"/>
    </location>
</feature>
<evidence type="ECO:0000256" key="1">
    <source>
        <dbReference type="ARBA" id="ARBA00022692"/>
    </source>
</evidence>
<feature type="transmembrane region" description="Helical" evidence="4">
    <location>
        <begin position="12"/>
        <end position="39"/>
    </location>
</feature>
<dbReference type="InterPro" id="IPR020846">
    <property type="entry name" value="MFS_dom"/>
</dbReference>
<evidence type="ECO:0000256" key="4">
    <source>
        <dbReference type="SAM" id="Phobius"/>
    </source>
</evidence>
<dbReference type="GO" id="GO:0022857">
    <property type="term" value="F:transmembrane transporter activity"/>
    <property type="evidence" value="ECO:0007669"/>
    <property type="project" value="InterPro"/>
</dbReference>
<dbReference type="SUPFAM" id="SSF103473">
    <property type="entry name" value="MFS general substrate transporter"/>
    <property type="match status" value="1"/>
</dbReference>
<comment type="caution">
    <text evidence="6">The sequence shown here is derived from an EMBL/GenBank/DDBJ whole genome shotgun (WGS) entry which is preliminary data.</text>
</comment>
<reference evidence="6 7" key="1">
    <citation type="submission" date="2020-08" db="EMBL/GenBank/DDBJ databases">
        <title>The genome sequence of type strain Novosphingobium piscinae KCTC 42194.</title>
        <authorList>
            <person name="Liu Y."/>
        </authorList>
    </citation>
    <scope>NUCLEOTIDE SEQUENCE [LARGE SCALE GENOMIC DNA]</scope>
    <source>
        <strain evidence="6 7">KCTC 42194</strain>
    </source>
</reference>
<evidence type="ECO:0000256" key="3">
    <source>
        <dbReference type="ARBA" id="ARBA00023136"/>
    </source>
</evidence>
<feature type="transmembrane region" description="Helical" evidence="4">
    <location>
        <begin position="173"/>
        <end position="193"/>
    </location>
</feature>